<evidence type="ECO:0000313" key="3">
    <source>
        <dbReference type="EMBL" id="TCD68046.1"/>
    </source>
</evidence>
<feature type="region of interest" description="Disordered" evidence="1">
    <location>
        <begin position="42"/>
        <end position="134"/>
    </location>
</feature>
<sequence length="765" mass="84105">MDTEKRLDAIEKSLNELVNGLGPRLGSMETMLTLLLSRSAAATGDNNSDGPQTTVHRIGPPRPRNALAGPSRLRHRSTVSRVPATPSPQPDASPNVQSQIADSSDPWPKPPTPKLVAGRTNHPIPSGRPTNVDALPFIHKPKTDIASGLEVTGESSIPRIRIPGGNSSSFRAASEGTPFLSPTERRQGHVKRTQFLAARVEPAGAPVGVQSPKREREGSVLPLARKRPKVLPVPFVLLPLPPRPRAATPRNAVAGPSAFRNHSAQPRHHSQHVQSSPVPGDDLQMQTDSESLEEDSSNEEMDTDWDDLFGYSGIPDLTESEVDEGMVMVDQQEPVPEQPPAQSPQQDPPSPSEHRNGSVDYGPVAADLHAYQPPFTPDAENFKDGDNDDVKVPLAPSPVNGRRAAPAVSSGDRRNTGNTGNAGNLLAYDGGGSPVAGPSRLPDLEPRPRRARAPAVKSERFSVPPEGVQERLAGVETLSVHLDVTIRRITVDRPFMSNKFKCSPQAMFSKPTVDGQAVNFVFPNPSMNPELPRDPGKPGLLCRAVSFVQWNDEVFKMIVRLRVNKWLYLGNYRSQQVRSLSQGEFLQLSPAVQNIWVKYVLTMKAAPYAELRAKIALRQQYGREPSDQELKHALDGGDRFFNVSPETVLEAYKSGQRIIHIWKLWCVEYDEAFQRRLAQEFTTWERPLPKKKKLKNPPPAPAPNDRENEENAPPPQPEAGPADPADVTRKSDRLGVKPRRKYKEYGEEDLDFGNGEHQSEVMVEG</sequence>
<feature type="region of interest" description="Disordered" evidence="1">
    <location>
        <begin position="239"/>
        <end position="462"/>
    </location>
</feature>
<feature type="compositionally biased region" description="Basic and acidic residues" evidence="1">
    <location>
        <begin position="380"/>
        <end position="391"/>
    </location>
</feature>
<evidence type="ECO:0000259" key="2">
    <source>
        <dbReference type="Pfam" id="PF20411"/>
    </source>
</evidence>
<dbReference type="AlphaFoldDB" id="A0A4R0RKI1"/>
<feature type="compositionally biased region" description="Acidic residues" evidence="1">
    <location>
        <begin position="290"/>
        <end position="307"/>
    </location>
</feature>
<dbReference type="EMBL" id="RWJN01000077">
    <property type="protein sequence ID" value="TCD68046.1"/>
    <property type="molecule type" value="Genomic_DNA"/>
</dbReference>
<organism evidence="3 4">
    <name type="scientific">Steccherinum ochraceum</name>
    <dbReference type="NCBI Taxonomy" id="92696"/>
    <lineage>
        <taxon>Eukaryota</taxon>
        <taxon>Fungi</taxon>
        <taxon>Dikarya</taxon>
        <taxon>Basidiomycota</taxon>
        <taxon>Agaricomycotina</taxon>
        <taxon>Agaricomycetes</taxon>
        <taxon>Polyporales</taxon>
        <taxon>Steccherinaceae</taxon>
        <taxon>Steccherinum</taxon>
    </lineage>
</organism>
<feature type="compositionally biased region" description="Polar residues" evidence="1">
    <location>
        <begin position="44"/>
        <end position="55"/>
    </location>
</feature>
<feature type="compositionally biased region" description="Polar residues" evidence="1">
    <location>
        <begin position="92"/>
        <end position="102"/>
    </location>
</feature>
<dbReference type="InterPro" id="IPR046520">
    <property type="entry name" value="DUF6697"/>
</dbReference>
<feature type="compositionally biased region" description="Low complexity" evidence="1">
    <location>
        <begin position="416"/>
        <end position="427"/>
    </location>
</feature>
<dbReference type="OrthoDB" id="3176940at2759"/>
<dbReference type="Pfam" id="PF20411">
    <property type="entry name" value="DUF6697"/>
    <property type="match status" value="1"/>
</dbReference>
<dbReference type="STRING" id="92696.A0A4R0RKI1"/>
<feature type="compositionally biased region" description="Low complexity" evidence="1">
    <location>
        <begin position="245"/>
        <end position="254"/>
    </location>
</feature>
<feature type="region of interest" description="Disordered" evidence="1">
    <location>
        <begin position="688"/>
        <end position="765"/>
    </location>
</feature>
<feature type="compositionally biased region" description="Basic and acidic residues" evidence="1">
    <location>
        <begin position="726"/>
        <end position="735"/>
    </location>
</feature>
<evidence type="ECO:0000256" key="1">
    <source>
        <dbReference type="SAM" id="MobiDB-lite"/>
    </source>
</evidence>
<feature type="compositionally biased region" description="Pro residues" evidence="1">
    <location>
        <begin position="336"/>
        <end position="351"/>
    </location>
</feature>
<accession>A0A4R0RKI1</accession>
<gene>
    <name evidence="3" type="ORF">EIP91_011590</name>
</gene>
<feature type="domain" description="DUF6697" evidence="2">
    <location>
        <begin position="490"/>
        <end position="679"/>
    </location>
</feature>
<evidence type="ECO:0000313" key="4">
    <source>
        <dbReference type="Proteomes" id="UP000292702"/>
    </source>
</evidence>
<name>A0A4R0RKI1_9APHY</name>
<comment type="caution">
    <text evidence="3">The sequence shown here is derived from an EMBL/GenBank/DDBJ whole genome shotgun (WGS) entry which is preliminary data.</text>
</comment>
<dbReference type="Proteomes" id="UP000292702">
    <property type="component" value="Unassembled WGS sequence"/>
</dbReference>
<proteinExistence type="predicted"/>
<keyword evidence="4" id="KW-1185">Reference proteome</keyword>
<protein>
    <recommendedName>
        <fullName evidence="2">DUF6697 domain-containing protein</fullName>
    </recommendedName>
</protein>
<reference evidence="3 4" key="1">
    <citation type="submission" date="2018-11" db="EMBL/GenBank/DDBJ databases">
        <title>Genome assembly of Steccherinum ochraceum LE-BIN_3174, the white-rot fungus of the Steccherinaceae family (The Residual Polyporoid clade, Polyporales, Basidiomycota).</title>
        <authorList>
            <person name="Fedorova T.V."/>
            <person name="Glazunova O.A."/>
            <person name="Landesman E.O."/>
            <person name="Moiseenko K.V."/>
            <person name="Psurtseva N.V."/>
            <person name="Savinova O.S."/>
            <person name="Shakhova N.V."/>
            <person name="Tyazhelova T.V."/>
            <person name="Vasina D.V."/>
        </authorList>
    </citation>
    <scope>NUCLEOTIDE SEQUENCE [LARGE SCALE GENOMIC DNA]</scope>
    <source>
        <strain evidence="3 4">LE-BIN_3174</strain>
    </source>
</reference>
<feature type="region of interest" description="Disordered" evidence="1">
    <location>
        <begin position="157"/>
        <end position="188"/>
    </location>
</feature>